<dbReference type="AlphaFoldDB" id="M7T2D0"/>
<evidence type="ECO:0000313" key="5">
    <source>
        <dbReference type="EMBL" id="EMR70692.1"/>
    </source>
</evidence>
<dbReference type="KEGG" id="ela:UCREL1_2277"/>
<proteinExistence type="inferred from homology"/>
<keyword evidence="6" id="KW-1185">Reference proteome</keyword>
<evidence type="ECO:0000256" key="2">
    <source>
        <dbReference type="ARBA" id="ARBA00022670"/>
    </source>
</evidence>
<dbReference type="PANTHER" id="PTHR23402:SF1">
    <property type="entry name" value="PYROGLUTAMYL-PEPTIDASE I"/>
    <property type="match status" value="1"/>
</dbReference>
<keyword evidence="3" id="KW-0378">Hydrolase</keyword>
<dbReference type="eggNOG" id="KOG4755">
    <property type="taxonomic scope" value="Eukaryota"/>
</dbReference>
<gene>
    <name evidence="5" type="ORF">UCREL1_2277</name>
</gene>
<dbReference type="GO" id="GO:0006508">
    <property type="term" value="P:proteolysis"/>
    <property type="evidence" value="ECO:0007669"/>
    <property type="project" value="UniProtKB-KW"/>
</dbReference>
<dbReference type="OrthoDB" id="407146at2759"/>
<evidence type="ECO:0000313" key="6">
    <source>
        <dbReference type="Proteomes" id="UP000012174"/>
    </source>
</evidence>
<evidence type="ECO:0000256" key="1">
    <source>
        <dbReference type="ARBA" id="ARBA00006641"/>
    </source>
</evidence>
<dbReference type="InterPro" id="IPR016125">
    <property type="entry name" value="Peptidase_C15-like"/>
</dbReference>
<dbReference type="SUPFAM" id="SSF53182">
    <property type="entry name" value="Pyrrolidone carboxyl peptidase (pyroglutamate aminopeptidase)"/>
    <property type="match status" value="1"/>
</dbReference>
<dbReference type="STRING" id="1287681.M7T2D0"/>
<dbReference type="GO" id="GO:0008234">
    <property type="term" value="F:cysteine-type peptidase activity"/>
    <property type="evidence" value="ECO:0007669"/>
    <property type="project" value="UniProtKB-KW"/>
</dbReference>
<keyword evidence="4" id="KW-0788">Thiol protease</keyword>
<dbReference type="Pfam" id="PF01470">
    <property type="entry name" value="Peptidase_C15"/>
    <property type="match status" value="1"/>
</dbReference>
<evidence type="ECO:0000256" key="3">
    <source>
        <dbReference type="ARBA" id="ARBA00022801"/>
    </source>
</evidence>
<evidence type="ECO:0000256" key="4">
    <source>
        <dbReference type="ARBA" id="ARBA00022807"/>
    </source>
</evidence>
<dbReference type="PANTHER" id="PTHR23402">
    <property type="entry name" value="PROTEASE FAMILY C15 PYROGLUTAMYL-PEPTIDASE I-RELATED"/>
    <property type="match status" value="1"/>
</dbReference>
<organism evidence="5 6">
    <name type="scientific">Eutypa lata (strain UCR-EL1)</name>
    <name type="common">Grapevine dieback disease fungus</name>
    <name type="synonym">Eutypa armeniacae</name>
    <dbReference type="NCBI Taxonomy" id="1287681"/>
    <lineage>
        <taxon>Eukaryota</taxon>
        <taxon>Fungi</taxon>
        <taxon>Dikarya</taxon>
        <taxon>Ascomycota</taxon>
        <taxon>Pezizomycotina</taxon>
        <taxon>Sordariomycetes</taxon>
        <taxon>Xylariomycetidae</taxon>
        <taxon>Xylariales</taxon>
        <taxon>Diatrypaceae</taxon>
        <taxon>Eutypa</taxon>
    </lineage>
</organism>
<comment type="similarity">
    <text evidence="1">Belongs to the peptidase C15 family.</text>
</comment>
<sequence>MGSLDISEDELTVLPFKELYPRNPSWEIASSLPEYLPPERAKDVAARRSSAAATAAALPKVRILVHPEPIRVNYEVVRGLVPKLWESPQRKIDFALHIGMAGPQPVYSLERLAHRDGYRLKDVDGNFLGDEERREKEGDKWVWNDTPTELTTELDIKEIYKSWVERSPKTEGTALRISDDPGRYMCDFIYFSSLAHLWKQQKPRKLLFLHVPAGSSPEGVDLGRELVLQLIRSIAESEVSRRSA</sequence>
<dbReference type="OMA" id="KLAYNHK"/>
<protein>
    <submittedName>
        <fullName evidence="5">Putative pyroglutamyl peptidase type protein</fullName>
    </submittedName>
</protein>
<dbReference type="Proteomes" id="UP000012174">
    <property type="component" value="Unassembled WGS sequence"/>
</dbReference>
<dbReference type="HOGENOM" id="CLU_043960_0_0_1"/>
<dbReference type="InterPro" id="IPR036440">
    <property type="entry name" value="Peptidase_C15-like_sf"/>
</dbReference>
<dbReference type="EMBL" id="KB705797">
    <property type="protein sequence ID" value="EMR70692.1"/>
    <property type="molecule type" value="Genomic_DNA"/>
</dbReference>
<accession>M7T2D0</accession>
<name>M7T2D0_EUTLA</name>
<dbReference type="Gene3D" id="3.40.630.20">
    <property type="entry name" value="Peptidase C15, pyroglutamyl peptidase I-like"/>
    <property type="match status" value="1"/>
</dbReference>
<reference evidence="6" key="1">
    <citation type="journal article" date="2013" name="Genome Announc.">
        <title>Draft genome sequence of the grapevine dieback fungus Eutypa lata UCR-EL1.</title>
        <authorList>
            <person name="Blanco-Ulate B."/>
            <person name="Rolshausen P.E."/>
            <person name="Cantu D."/>
        </authorList>
    </citation>
    <scope>NUCLEOTIDE SEQUENCE [LARGE SCALE GENOMIC DNA]</scope>
    <source>
        <strain evidence="6">UCR-EL1</strain>
    </source>
</reference>
<keyword evidence="2" id="KW-0645">Protease</keyword>